<comment type="caution">
    <text evidence="5">The sequence shown here is derived from an EMBL/GenBank/DDBJ whole genome shotgun (WGS) entry which is preliminary data.</text>
</comment>
<reference evidence="5 6" key="1">
    <citation type="journal article" date="2013" name="ISME J.">
        <title>Metabolic model for the filamentous 'Candidatus Microthrix parvicella' based on genomic and metagenomic analyses.</title>
        <authorList>
            <person name="Jon McIlroy S."/>
            <person name="Kristiansen R."/>
            <person name="Albertsen M."/>
            <person name="Michael Karst S."/>
            <person name="Rossetti S."/>
            <person name="Lund Nielsen J."/>
            <person name="Tandoi V."/>
            <person name="James Seviour R."/>
            <person name="Nielsen P.H."/>
        </authorList>
    </citation>
    <scope>NUCLEOTIDE SEQUENCE [LARGE SCALE GENOMIC DNA]</scope>
    <source>
        <strain evidence="5 6">RN1</strain>
    </source>
</reference>
<dbReference type="OrthoDB" id="4337778at2"/>
<organism evidence="5 6">
    <name type="scientific">Candidatus Neomicrothrix parvicella RN1</name>
    <dbReference type="NCBI Taxonomy" id="1229780"/>
    <lineage>
        <taxon>Bacteria</taxon>
        <taxon>Bacillati</taxon>
        <taxon>Actinomycetota</taxon>
        <taxon>Acidimicrobiia</taxon>
        <taxon>Acidimicrobiales</taxon>
        <taxon>Microthrixaceae</taxon>
        <taxon>Candidatus Neomicrothrix</taxon>
    </lineage>
</organism>
<gene>
    <name evidence="5" type="ORF">BN381_10235</name>
</gene>
<dbReference type="EMBL" id="CANL01000001">
    <property type="protein sequence ID" value="CCM62004.1"/>
    <property type="molecule type" value="Genomic_DNA"/>
</dbReference>
<feature type="compositionally biased region" description="Low complexity" evidence="1">
    <location>
        <begin position="74"/>
        <end position="92"/>
    </location>
</feature>
<dbReference type="RefSeq" id="WP_012222984.1">
    <property type="nucleotide sequence ID" value="NZ_HG422565.1"/>
</dbReference>
<keyword evidence="2" id="KW-1133">Transmembrane helix</keyword>
<dbReference type="AlphaFoldDB" id="R4YVK1"/>
<feature type="compositionally biased region" description="Low complexity" evidence="1">
    <location>
        <begin position="46"/>
        <end position="65"/>
    </location>
</feature>
<feature type="region of interest" description="Disordered" evidence="1">
    <location>
        <begin position="38"/>
        <end position="101"/>
    </location>
</feature>
<accession>R4YVK1</accession>
<evidence type="ECO:0000256" key="1">
    <source>
        <dbReference type="SAM" id="MobiDB-lite"/>
    </source>
</evidence>
<keyword evidence="6" id="KW-1185">Reference proteome</keyword>
<feature type="signal peptide" evidence="3">
    <location>
        <begin position="1"/>
        <end position="36"/>
    </location>
</feature>
<name>R4YVK1_9ACTN</name>
<evidence type="ECO:0000259" key="4">
    <source>
        <dbReference type="SMART" id="SM00894"/>
    </source>
</evidence>
<feature type="transmembrane region" description="Helical" evidence="2">
    <location>
        <begin position="295"/>
        <end position="316"/>
    </location>
</feature>
<evidence type="ECO:0000313" key="5">
    <source>
        <dbReference type="EMBL" id="CCM62004.1"/>
    </source>
</evidence>
<dbReference type="STRING" id="1229780.BN381_10235"/>
<keyword evidence="2" id="KW-0812">Transmembrane</keyword>
<dbReference type="Pfam" id="PF05901">
    <property type="entry name" value="Excalibur"/>
    <property type="match status" value="1"/>
</dbReference>
<protein>
    <recommendedName>
        <fullName evidence="4">Excalibur calcium-binding domain-containing protein</fullName>
    </recommendedName>
</protein>
<dbReference type="HOGENOM" id="CLU_862460_0_0_11"/>
<feature type="domain" description="Excalibur calcium-binding" evidence="4">
    <location>
        <begin position="214"/>
        <end position="255"/>
    </location>
</feature>
<evidence type="ECO:0000256" key="2">
    <source>
        <dbReference type="SAM" id="Phobius"/>
    </source>
</evidence>
<evidence type="ECO:0000313" key="6">
    <source>
        <dbReference type="Proteomes" id="UP000018291"/>
    </source>
</evidence>
<keyword evidence="2" id="KW-0472">Membrane</keyword>
<dbReference type="Proteomes" id="UP000018291">
    <property type="component" value="Unassembled WGS sequence"/>
</dbReference>
<feature type="chain" id="PRO_5004384028" description="Excalibur calcium-binding domain-containing protein" evidence="3">
    <location>
        <begin position="37"/>
        <end position="322"/>
    </location>
</feature>
<keyword evidence="3" id="KW-0732">Signal</keyword>
<evidence type="ECO:0000256" key="3">
    <source>
        <dbReference type="SAM" id="SignalP"/>
    </source>
</evidence>
<dbReference type="InterPro" id="IPR008613">
    <property type="entry name" value="Excalibur_Ca-bd_domain"/>
</dbReference>
<dbReference type="SMART" id="SM00894">
    <property type="entry name" value="Excalibur"/>
    <property type="match status" value="1"/>
</dbReference>
<proteinExistence type="predicted"/>
<feature type="region of interest" description="Disordered" evidence="1">
    <location>
        <begin position="252"/>
        <end position="289"/>
    </location>
</feature>
<sequence length="322" mass="31263">MNQPNAMRRRALRSIQMVAVVSLAMGTLVVGGQAGAQGYDSGGSSGSTSGSGTSTSGSGTSTSGSGTSGGADGSGTSTGDSDTSGETTGPTSSPNPSLTECLPATGGLTLVSGELAPGGDFVVAGDGFEANAVITLYVCSTPIVIGNSTADNSGAFQGGGTLPTDLAAGVHQVVAYGRGADGKPLAKDIGFEVGGTNAPGTTVDVTGSTSEVRDTRNCTEIKAQTGRSNIPTGDPLYRTDLDREKGGIPDGIACEDPDRTQASGAAPVYSDTGGPTVGGQSQPAVSGELGRTGTAAGTVAAVAAAVVLLGSALVLGGRRRRS</sequence>
<dbReference type="NCBIfam" id="TIGR01167">
    <property type="entry name" value="LPXTG_anchor"/>
    <property type="match status" value="1"/>
</dbReference>